<proteinExistence type="predicted"/>
<comment type="caution">
    <text evidence="1">The sequence shown here is derived from an EMBL/GenBank/DDBJ whole genome shotgun (WGS) entry which is preliminary data.</text>
</comment>
<sequence length="147" mass="17789">MAQTKKITDLLNKQFQKEQKFYDEFDLEKPYLHQEFRIENDSISFEFYYAPQLENQQKEIMRRVVHLKDINDFSKDYSILFLTEENSVIETIYLEKSSGKKEIVHQSTTDIFFTELRKDRKDESIQGKMIKAFSKAGYEIIGEYWYH</sequence>
<reference evidence="1 2" key="1">
    <citation type="submission" date="2024-06" db="EMBL/GenBank/DDBJ databases">
        <title>Genomic Encyclopedia of Type Strains, Phase IV (KMG-IV): sequencing the most valuable type-strain genomes for metagenomic binning, comparative biology and taxonomic classification.</title>
        <authorList>
            <person name="Goeker M."/>
        </authorList>
    </citation>
    <scope>NUCLEOTIDE SEQUENCE [LARGE SCALE GENOMIC DNA]</scope>
    <source>
        <strain evidence="1 2">DSM 29388</strain>
    </source>
</reference>
<organism evidence="1 2">
    <name type="scientific">Moheibacter stercoris</name>
    <dbReference type="NCBI Taxonomy" id="1628251"/>
    <lineage>
        <taxon>Bacteria</taxon>
        <taxon>Pseudomonadati</taxon>
        <taxon>Bacteroidota</taxon>
        <taxon>Flavobacteriia</taxon>
        <taxon>Flavobacteriales</taxon>
        <taxon>Weeksellaceae</taxon>
        <taxon>Moheibacter</taxon>
    </lineage>
</organism>
<evidence type="ECO:0000313" key="1">
    <source>
        <dbReference type="EMBL" id="MET3731597.1"/>
    </source>
</evidence>
<dbReference type="EMBL" id="JBEPMO010000005">
    <property type="protein sequence ID" value="MET3731597.1"/>
    <property type="molecule type" value="Genomic_DNA"/>
</dbReference>
<evidence type="ECO:0000313" key="2">
    <source>
        <dbReference type="Proteomes" id="UP001549146"/>
    </source>
</evidence>
<dbReference type="RefSeq" id="WP_354508011.1">
    <property type="nucleotide sequence ID" value="NZ_JBEPMO010000005.1"/>
</dbReference>
<name>A0ABV2LVM1_9FLAO</name>
<gene>
    <name evidence="1" type="ORF">ABID46_001171</name>
</gene>
<dbReference type="Proteomes" id="UP001549146">
    <property type="component" value="Unassembled WGS sequence"/>
</dbReference>
<accession>A0ABV2LVM1</accession>
<keyword evidence="2" id="KW-1185">Reference proteome</keyword>
<protein>
    <submittedName>
        <fullName evidence="1">Uncharacterized protein</fullName>
    </submittedName>
</protein>